<dbReference type="InterPro" id="IPR000524">
    <property type="entry name" value="Tscrpt_reg_HTH_GntR"/>
</dbReference>
<feature type="domain" description="HTH gntR-type" evidence="4">
    <location>
        <begin position="21"/>
        <end position="89"/>
    </location>
</feature>
<dbReference type="Pfam" id="PF07702">
    <property type="entry name" value="UTRA"/>
    <property type="match status" value="1"/>
</dbReference>
<dbReference type="InterPro" id="IPR036388">
    <property type="entry name" value="WH-like_DNA-bd_sf"/>
</dbReference>
<gene>
    <name evidence="5" type="ORF">SAMN05444389_11324</name>
</gene>
<keyword evidence="6" id="KW-1185">Reference proteome</keyword>
<keyword evidence="3" id="KW-0804">Transcription</keyword>
<dbReference type="PRINTS" id="PR00035">
    <property type="entry name" value="HTHGNTR"/>
</dbReference>
<sequence length="268" mass="29627">MTNFTRSVAIPMGPAGSGRSVVTWAGIRGVIMDRISNGTYPPGTLIPTEQQFAAEFGSARATVNRALTSLAERGVLERRRRVGTRVVLGLEPEPERASLPVIRDMIEERGWRFDFRYLGSLPCPVPPQAPGEPAERLFRSDPADLRELRTLLYCDGRLFCAERRWIDSAALPQLTDDLLRTVTANEWLAHNTALTLIERLVSARAAGEVGADQMLRCLPEAPLLVQETTLWVGARPLIWTQHSFAPEFRMDLSRAGDGVTLAAPARRG</sequence>
<dbReference type="PANTHER" id="PTHR44846:SF16">
    <property type="entry name" value="TRANSCRIPTIONAL REGULATOR PHNF-RELATED"/>
    <property type="match status" value="1"/>
</dbReference>
<dbReference type="STRING" id="53463.SAMN05444389_11324"/>
<evidence type="ECO:0000313" key="5">
    <source>
        <dbReference type="EMBL" id="SHM54730.1"/>
    </source>
</evidence>
<dbReference type="InterPro" id="IPR036390">
    <property type="entry name" value="WH_DNA-bd_sf"/>
</dbReference>
<reference evidence="6" key="1">
    <citation type="submission" date="2016-11" db="EMBL/GenBank/DDBJ databases">
        <authorList>
            <person name="Varghese N."/>
            <person name="Submissions S."/>
        </authorList>
    </citation>
    <scope>NUCLEOTIDE SEQUENCE [LARGE SCALE GENOMIC DNA]</scope>
    <source>
        <strain evidence="6">DSM 6637</strain>
    </source>
</reference>
<evidence type="ECO:0000256" key="1">
    <source>
        <dbReference type="ARBA" id="ARBA00023015"/>
    </source>
</evidence>
<protein>
    <submittedName>
        <fullName evidence="5">Transcriptional regulator, GntR family</fullName>
    </submittedName>
</protein>
<dbReference type="SMART" id="SM00345">
    <property type="entry name" value="HTH_GNTR"/>
    <property type="match status" value="1"/>
</dbReference>
<dbReference type="SUPFAM" id="SSF64288">
    <property type="entry name" value="Chorismate lyase-like"/>
    <property type="match status" value="1"/>
</dbReference>
<evidence type="ECO:0000313" key="6">
    <source>
        <dbReference type="Proteomes" id="UP000184444"/>
    </source>
</evidence>
<dbReference type="PROSITE" id="PS50949">
    <property type="entry name" value="HTH_GNTR"/>
    <property type="match status" value="1"/>
</dbReference>
<dbReference type="Gene3D" id="1.10.10.10">
    <property type="entry name" value="Winged helix-like DNA-binding domain superfamily/Winged helix DNA-binding domain"/>
    <property type="match status" value="1"/>
</dbReference>
<keyword evidence="2" id="KW-0238">DNA-binding</keyword>
<dbReference type="InterPro" id="IPR028978">
    <property type="entry name" value="Chorismate_lyase_/UTRA_dom_sf"/>
</dbReference>
<dbReference type="SUPFAM" id="SSF46785">
    <property type="entry name" value="Winged helix' DNA-binding domain"/>
    <property type="match status" value="1"/>
</dbReference>
<evidence type="ECO:0000259" key="4">
    <source>
        <dbReference type="PROSITE" id="PS50949"/>
    </source>
</evidence>
<dbReference type="AlphaFoldDB" id="A0A1M7JNQ9"/>
<dbReference type="PANTHER" id="PTHR44846">
    <property type="entry name" value="MANNOSYL-D-GLYCERATE TRANSPORT/METABOLISM SYSTEM REPRESSOR MNGR-RELATED"/>
    <property type="match status" value="1"/>
</dbReference>
<dbReference type="SMART" id="SM00866">
    <property type="entry name" value="UTRA"/>
    <property type="match status" value="1"/>
</dbReference>
<proteinExistence type="predicted"/>
<dbReference type="Proteomes" id="UP000184444">
    <property type="component" value="Unassembled WGS sequence"/>
</dbReference>
<dbReference type="GO" id="GO:0003677">
    <property type="term" value="F:DNA binding"/>
    <property type="evidence" value="ECO:0007669"/>
    <property type="project" value="UniProtKB-KW"/>
</dbReference>
<dbReference type="Gene3D" id="3.40.1410.10">
    <property type="entry name" value="Chorismate lyase-like"/>
    <property type="match status" value="1"/>
</dbReference>
<dbReference type="GO" id="GO:0003700">
    <property type="term" value="F:DNA-binding transcription factor activity"/>
    <property type="evidence" value="ECO:0007669"/>
    <property type="project" value="InterPro"/>
</dbReference>
<dbReference type="EMBL" id="FRCK01000013">
    <property type="protein sequence ID" value="SHM54730.1"/>
    <property type="molecule type" value="Genomic_DNA"/>
</dbReference>
<dbReference type="Pfam" id="PF00392">
    <property type="entry name" value="GntR"/>
    <property type="match status" value="1"/>
</dbReference>
<accession>A0A1M7JNQ9</accession>
<keyword evidence="1" id="KW-0805">Transcription regulation</keyword>
<organism evidence="5 6">
    <name type="scientific">Paracoccus solventivorans</name>
    <dbReference type="NCBI Taxonomy" id="53463"/>
    <lineage>
        <taxon>Bacteria</taxon>
        <taxon>Pseudomonadati</taxon>
        <taxon>Pseudomonadota</taxon>
        <taxon>Alphaproteobacteria</taxon>
        <taxon>Rhodobacterales</taxon>
        <taxon>Paracoccaceae</taxon>
        <taxon>Paracoccus</taxon>
    </lineage>
</organism>
<evidence type="ECO:0000256" key="2">
    <source>
        <dbReference type="ARBA" id="ARBA00023125"/>
    </source>
</evidence>
<dbReference type="InterPro" id="IPR011663">
    <property type="entry name" value="UTRA"/>
</dbReference>
<evidence type="ECO:0000256" key="3">
    <source>
        <dbReference type="ARBA" id="ARBA00023163"/>
    </source>
</evidence>
<name>A0A1M7JNQ9_9RHOB</name>
<dbReference type="InterPro" id="IPR050679">
    <property type="entry name" value="Bact_HTH_transcr_reg"/>
</dbReference>